<comment type="similarity">
    <text evidence="2">Belongs to the Golgi pH regulator (TC 1.A.38) family.</text>
</comment>
<keyword evidence="5 9" id="KW-0472">Membrane</keyword>
<evidence type="ECO:0000256" key="5">
    <source>
        <dbReference type="ARBA" id="ARBA00023136"/>
    </source>
</evidence>
<comment type="catalytic activity">
    <reaction evidence="8">
        <text>fluoride(in) = fluoride(out)</text>
        <dbReference type="Rhea" id="RHEA:76159"/>
        <dbReference type="ChEBI" id="CHEBI:17051"/>
    </reaction>
</comment>
<feature type="non-terminal residue" evidence="13">
    <location>
        <position position="1"/>
    </location>
</feature>
<keyword evidence="3 9" id="KW-0812">Transmembrane</keyword>
<feature type="transmembrane region" description="Helical" evidence="9">
    <location>
        <begin position="293"/>
        <end position="314"/>
    </location>
</feature>
<evidence type="ECO:0000313" key="14">
    <source>
        <dbReference type="Proteomes" id="UP001177023"/>
    </source>
</evidence>
<dbReference type="Proteomes" id="UP001177023">
    <property type="component" value="Unassembled WGS sequence"/>
</dbReference>
<sequence>MVHVGDAVTMLGSGLAFFSLGWLFFVKQLFRNYEVHNRSVQLLFALTFAISCTLFVLIIFEIADVLQADSRMTYWRLNLYIILFILIVIVPLYLPYCCLRSFTQMSRSKALASSLIIFTTFIYFFWKAGDPFPILSSQHGIFTIEQAISRIGVIGVTVMAFLSGFGAVNGPYQCLTYFVSSVTMEDIYKMERKVHQVNDAIVRKLFQIEDFSNQLESSLNAATGATPLYKRAFSRWSEPSSGGIQQKIKGLELEITQNEELQRHLFYELIELRQNKERADYSKTFLGKYFNMLGYFFAIYCVWKIFICTINIIFDRVGKVDPVTRSIEILIHWCGLSFDVRFWSQHVSFLLVGIIVVTSVRGLLITLSKWFHAIASIKSSNVLVLFFAQLMGMYFVSTVLLMRMNVPSQYREIITIVLGDLKFSFYHRWFDVIFLISALCSIAVLYLIRRPAREKSDF</sequence>
<reference evidence="13" key="1">
    <citation type="submission" date="2023-06" db="EMBL/GenBank/DDBJ databases">
        <authorList>
            <person name="Delattre M."/>
        </authorList>
    </citation>
    <scope>NUCLEOTIDE SEQUENCE</scope>
    <source>
        <strain evidence="13">AF72</strain>
    </source>
</reference>
<feature type="domain" description="Abscisic acid G-protein coupled receptor-like" evidence="10">
    <location>
        <begin position="281"/>
        <end position="449"/>
    </location>
</feature>
<feature type="transmembrane region" description="Helical" evidence="9">
    <location>
        <begin position="12"/>
        <end position="30"/>
    </location>
</feature>
<dbReference type="EMBL" id="CATQJA010001808">
    <property type="protein sequence ID" value="CAJ0568730.1"/>
    <property type="molecule type" value="Genomic_DNA"/>
</dbReference>
<name>A0AA36G2P5_9BILA</name>
<gene>
    <name evidence="13" type="ORF">MSPICULIGERA_LOCUS15599</name>
    <name evidence="12" type="ORF">MSPICULIGERA_LOCUS7244</name>
</gene>
<evidence type="ECO:0000259" key="10">
    <source>
        <dbReference type="Pfam" id="PF12430"/>
    </source>
</evidence>
<feature type="transmembrane region" description="Helical" evidence="9">
    <location>
        <begin position="347"/>
        <end position="370"/>
    </location>
</feature>
<proteinExistence type="inferred from homology"/>
<evidence type="ECO:0000256" key="7">
    <source>
        <dbReference type="ARBA" id="ARBA00035085"/>
    </source>
</evidence>
<evidence type="ECO:0000256" key="6">
    <source>
        <dbReference type="ARBA" id="ARBA00024145"/>
    </source>
</evidence>
<feature type="transmembrane region" description="Helical" evidence="9">
    <location>
        <begin position="42"/>
        <end position="60"/>
    </location>
</feature>
<organism evidence="13 14">
    <name type="scientific">Mesorhabditis spiculigera</name>
    <dbReference type="NCBI Taxonomy" id="96644"/>
    <lineage>
        <taxon>Eukaryota</taxon>
        <taxon>Metazoa</taxon>
        <taxon>Ecdysozoa</taxon>
        <taxon>Nematoda</taxon>
        <taxon>Chromadorea</taxon>
        <taxon>Rhabditida</taxon>
        <taxon>Rhabditina</taxon>
        <taxon>Rhabditomorpha</taxon>
        <taxon>Rhabditoidea</taxon>
        <taxon>Rhabditidae</taxon>
        <taxon>Mesorhabditinae</taxon>
        <taxon>Mesorhabditis</taxon>
    </lineage>
</organism>
<feature type="transmembrane region" description="Helical" evidence="9">
    <location>
        <begin position="429"/>
        <end position="448"/>
    </location>
</feature>
<evidence type="ECO:0000256" key="3">
    <source>
        <dbReference type="ARBA" id="ARBA00022692"/>
    </source>
</evidence>
<comment type="caution">
    <text evidence="13">The sequence shown here is derived from an EMBL/GenBank/DDBJ whole genome shotgun (WGS) entry which is preliminary data.</text>
</comment>
<dbReference type="AlphaFoldDB" id="A0AA36G2P5"/>
<feature type="transmembrane region" description="Helical" evidence="9">
    <location>
        <begin position="110"/>
        <end position="128"/>
    </location>
</feature>
<evidence type="ECO:0000256" key="4">
    <source>
        <dbReference type="ARBA" id="ARBA00022989"/>
    </source>
</evidence>
<dbReference type="Pfam" id="PF12537">
    <property type="entry name" value="GPHR_N"/>
    <property type="match status" value="1"/>
</dbReference>
<dbReference type="PANTHER" id="PTHR15948:SF0">
    <property type="entry name" value="GOLGI PH REGULATOR A-RELATED"/>
    <property type="match status" value="1"/>
</dbReference>
<dbReference type="InterPro" id="IPR015672">
    <property type="entry name" value="GPHR/GTG"/>
</dbReference>
<comment type="catalytic activity">
    <reaction evidence="6">
        <text>iodide(out) = iodide(in)</text>
        <dbReference type="Rhea" id="RHEA:66324"/>
        <dbReference type="ChEBI" id="CHEBI:16382"/>
    </reaction>
</comment>
<accession>A0AA36G2P5</accession>
<feature type="transmembrane region" description="Helical" evidence="9">
    <location>
        <begin position="382"/>
        <end position="402"/>
    </location>
</feature>
<evidence type="ECO:0000313" key="13">
    <source>
        <dbReference type="EMBL" id="CAJ0577323.1"/>
    </source>
</evidence>
<comment type="subcellular location">
    <subcellularLocation>
        <location evidence="1">Membrane</location>
        <topology evidence="1">Multi-pass membrane protein</topology>
    </subcellularLocation>
</comment>
<dbReference type="InterPro" id="IPR022535">
    <property type="entry name" value="Golgi_pH-regulator_cons_dom"/>
</dbReference>
<feature type="domain" description="Golgi pH regulator conserved" evidence="11">
    <location>
        <begin position="141"/>
        <end position="204"/>
    </location>
</feature>
<dbReference type="GO" id="GO:0051452">
    <property type="term" value="P:intracellular pH reduction"/>
    <property type="evidence" value="ECO:0007669"/>
    <property type="project" value="TreeGrafter"/>
</dbReference>
<evidence type="ECO:0008006" key="15">
    <source>
        <dbReference type="Google" id="ProtNLM"/>
    </source>
</evidence>
<dbReference type="EMBL" id="CATQJA010002650">
    <property type="protein sequence ID" value="CAJ0577323.1"/>
    <property type="molecule type" value="Genomic_DNA"/>
</dbReference>
<evidence type="ECO:0000256" key="9">
    <source>
        <dbReference type="SAM" id="Phobius"/>
    </source>
</evidence>
<dbReference type="PANTHER" id="PTHR15948">
    <property type="entry name" value="G-PROTEIN COUPLED RECEPTOR 89-RELATED"/>
    <property type="match status" value="1"/>
</dbReference>
<evidence type="ECO:0000259" key="11">
    <source>
        <dbReference type="Pfam" id="PF12537"/>
    </source>
</evidence>
<evidence type="ECO:0000313" key="12">
    <source>
        <dbReference type="EMBL" id="CAJ0568730.1"/>
    </source>
</evidence>
<evidence type="ECO:0000256" key="1">
    <source>
        <dbReference type="ARBA" id="ARBA00004141"/>
    </source>
</evidence>
<feature type="transmembrane region" description="Helical" evidence="9">
    <location>
        <begin position="80"/>
        <end position="98"/>
    </location>
</feature>
<dbReference type="Pfam" id="PF12430">
    <property type="entry name" value="ABA_GPCR"/>
    <property type="match status" value="1"/>
</dbReference>
<dbReference type="GO" id="GO:0008308">
    <property type="term" value="F:voltage-gated monoatomic anion channel activity"/>
    <property type="evidence" value="ECO:0007669"/>
    <property type="project" value="TreeGrafter"/>
</dbReference>
<protein>
    <recommendedName>
        <fullName evidence="15">Golgi pH regulator</fullName>
    </recommendedName>
</protein>
<feature type="transmembrane region" description="Helical" evidence="9">
    <location>
        <begin position="148"/>
        <end position="168"/>
    </location>
</feature>
<keyword evidence="4 9" id="KW-1133">Transmembrane helix</keyword>
<keyword evidence="14" id="KW-1185">Reference proteome</keyword>
<evidence type="ECO:0000256" key="2">
    <source>
        <dbReference type="ARBA" id="ARBA00009478"/>
    </source>
</evidence>
<dbReference type="GO" id="GO:0032580">
    <property type="term" value="C:Golgi cisterna membrane"/>
    <property type="evidence" value="ECO:0007669"/>
    <property type="project" value="TreeGrafter"/>
</dbReference>
<dbReference type="InterPro" id="IPR025969">
    <property type="entry name" value="ABA_GPCR_dom"/>
</dbReference>
<comment type="catalytic activity">
    <reaction evidence="7">
        <text>bromide(in) = bromide(out)</text>
        <dbReference type="Rhea" id="RHEA:75383"/>
        <dbReference type="ChEBI" id="CHEBI:15858"/>
    </reaction>
</comment>
<evidence type="ECO:0000256" key="8">
    <source>
        <dbReference type="ARBA" id="ARBA00044702"/>
    </source>
</evidence>